<dbReference type="STRING" id="1514105.AOC36_00790"/>
<dbReference type="InterPro" id="IPR050721">
    <property type="entry name" value="Trk_Ktr_HKT_K-transport"/>
</dbReference>
<dbReference type="PANTHER" id="PTHR43833:SF7">
    <property type="entry name" value="KTR SYSTEM POTASSIUM UPTAKE PROTEIN C"/>
    <property type="match status" value="1"/>
</dbReference>
<protein>
    <submittedName>
        <fullName evidence="3">Potassium transporter</fullName>
    </submittedName>
</protein>
<dbReference type="OrthoDB" id="9776294at2"/>
<dbReference type="InterPro" id="IPR006037">
    <property type="entry name" value="RCK_C"/>
</dbReference>
<dbReference type="PANTHER" id="PTHR43833">
    <property type="entry name" value="POTASSIUM CHANNEL PROTEIN 2-RELATED-RELATED"/>
    <property type="match status" value="1"/>
</dbReference>
<proteinExistence type="predicted"/>
<dbReference type="KEGG" id="erl:AOC36_00790"/>
<reference evidence="3 4" key="1">
    <citation type="submission" date="2015-10" db="EMBL/GenBank/DDBJ databases">
        <title>Erysipelothrix larvae sp. LV19 isolated from the larval gut of the rhinoceros beetle, Trypoxylus dichotomus.</title>
        <authorList>
            <person name="Lim S."/>
            <person name="Kim B.-C."/>
        </authorList>
    </citation>
    <scope>NUCLEOTIDE SEQUENCE [LARGE SCALE GENOMIC DNA]</scope>
    <source>
        <strain evidence="3 4">LV19</strain>
    </source>
</reference>
<feature type="domain" description="RCK N-terminal" evidence="2">
    <location>
        <begin position="2"/>
        <end position="119"/>
    </location>
</feature>
<dbReference type="SUPFAM" id="SSF51735">
    <property type="entry name" value="NAD(P)-binding Rossmann-fold domains"/>
    <property type="match status" value="1"/>
</dbReference>
<keyword evidence="1" id="KW-0732">Signal</keyword>
<feature type="signal peptide" evidence="1">
    <location>
        <begin position="1"/>
        <end position="18"/>
    </location>
</feature>
<dbReference type="AlphaFoldDB" id="A0A120JTE4"/>
<name>A0A120JTE4_9FIRM</name>
<evidence type="ECO:0000313" key="3">
    <source>
        <dbReference type="EMBL" id="AMC92580.1"/>
    </source>
</evidence>
<dbReference type="GO" id="GO:0008324">
    <property type="term" value="F:monoatomic cation transmembrane transporter activity"/>
    <property type="evidence" value="ECO:0007669"/>
    <property type="project" value="InterPro"/>
</dbReference>
<organism evidence="3 4">
    <name type="scientific">Erysipelothrix larvae</name>
    <dbReference type="NCBI Taxonomy" id="1514105"/>
    <lineage>
        <taxon>Bacteria</taxon>
        <taxon>Bacillati</taxon>
        <taxon>Bacillota</taxon>
        <taxon>Erysipelotrichia</taxon>
        <taxon>Erysipelotrichales</taxon>
        <taxon>Erysipelotrichaceae</taxon>
        <taxon>Erysipelothrix</taxon>
    </lineage>
</organism>
<dbReference type="RefSeq" id="WP_067630062.1">
    <property type="nucleotide sequence ID" value="NZ_CP013213.1"/>
</dbReference>
<dbReference type="Pfam" id="PF02254">
    <property type="entry name" value="TrkA_N"/>
    <property type="match status" value="1"/>
</dbReference>
<dbReference type="Gene3D" id="3.30.70.1450">
    <property type="entry name" value="Regulator of K+ conductance, C-terminal domain"/>
    <property type="match status" value="1"/>
</dbReference>
<accession>A0A120JTE4</accession>
<dbReference type="SUPFAM" id="SSF116726">
    <property type="entry name" value="TrkA C-terminal domain-like"/>
    <property type="match status" value="1"/>
</dbReference>
<evidence type="ECO:0000313" key="4">
    <source>
        <dbReference type="Proteomes" id="UP000063781"/>
    </source>
</evidence>
<dbReference type="Proteomes" id="UP000063781">
    <property type="component" value="Chromosome"/>
</dbReference>
<keyword evidence="4" id="KW-1185">Reference proteome</keyword>
<feature type="chain" id="PRO_5038727645" evidence="1">
    <location>
        <begin position="19"/>
        <end position="218"/>
    </location>
</feature>
<dbReference type="InterPro" id="IPR036721">
    <property type="entry name" value="RCK_C_sf"/>
</dbReference>
<dbReference type="EMBL" id="CP013213">
    <property type="protein sequence ID" value="AMC92580.1"/>
    <property type="molecule type" value="Genomic_DNA"/>
</dbReference>
<dbReference type="InterPro" id="IPR036291">
    <property type="entry name" value="NAD(P)-bd_dom_sf"/>
</dbReference>
<evidence type="ECO:0000256" key="1">
    <source>
        <dbReference type="SAM" id="SignalP"/>
    </source>
</evidence>
<sequence length="218" mass="24039">MVKSVAVLGLGLFGSAVARGLAEDGVSVIAVDENMDHVEGVMDAVDNAVQADFTKLDQLKETGVGSVDIGIVATGEKLEITILGIMNLKKLGVEHVIVKTKNANYKEVLLKVGASRVVLPEVEMGRRLANELASANVLEAFKLDDRYHLVEICVLDKWVGHRINELHFRKKYDFNIIAIKSQGLPTFDAQIDPTYVIQDKDLFLVLSENKNLNENLHF</sequence>
<dbReference type="Pfam" id="PF02080">
    <property type="entry name" value="TrkA_C"/>
    <property type="match status" value="1"/>
</dbReference>
<dbReference type="InterPro" id="IPR003148">
    <property type="entry name" value="RCK_N"/>
</dbReference>
<evidence type="ECO:0000259" key="2">
    <source>
        <dbReference type="PROSITE" id="PS51201"/>
    </source>
</evidence>
<dbReference type="PROSITE" id="PS51201">
    <property type="entry name" value="RCK_N"/>
    <property type="match status" value="1"/>
</dbReference>
<dbReference type="Gene3D" id="3.40.50.720">
    <property type="entry name" value="NAD(P)-binding Rossmann-like Domain"/>
    <property type="match status" value="1"/>
</dbReference>
<gene>
    <name evidence="3" type="ORF">AOC36_00790</name>
</gene>
<dbReference type="GO" id="GO:0006813">
    <property type="term" value="P:potassium ion transport"/>
    <property type="evidence" value="ECO:0007669"/>
    <property type="project" value="InterPro"/>
</dbReference>